<reference evidence="1" key="1">
    <citation type="submission" date="2020-04" db="EMBL/GenBank/DDBJ databases">
        <authorList>
            <person name="Chiriac C."/>
            <person name="Salcher M."/>
            <person name="Ghai R."/>
            <person name="Kavagutti S V."/>
        </authorList>
    </citation>
    <scope>NUCLEOTIDE SEQUENCE</scope>
</reference>
<accession>A0A6J5LBV3</accession>
<protein>
    <submittedName>
        <fullName evidence="1">Archaeophage PsiM2, terminase large subunit</fullName>
    </submittedName>
</protein>
<name>A0A6J5LBV3_9CAUD</name>
<gene>
    <name evidence="1" type="ORF">UFOVP120_21</name>
</gene>
<dbReference type="NCBIfam" id="TIGR01630">
    <property type="entry name" value="psiM2_ORF9"/>
    <property type="match status" value="1"/>
</dbReference>
<organism evidence="1">
    <name type="scientific">uncultured Caudovirales phage</name>
    <dbReference type="NCBI Taxonomy" id="2100421"/>
    <lineage>
        <taxon>Viruses</taxon>
        <taxon>Duplodnaviria</taxon>
        <taxon>Heunggongvirae</taxon>
        <taxon>Uroviricota</taxon>
        <taxon>Caudoviricetes</taxon>
        <taxon>Peduoviridae</taxon>
        <taxon>Maltschvirus</taxon>
        <taxon>Maltschvirus maltsch</taxon>
    </lineage>
</organism>
<proteinExistence type="predicted"/>
<evidence type="ECO:0000313" key="1">
    <source>
        <dbReference type="EMBL" id="CAB4130656.1"/>
    </source>
</evidence>
<dbReference type="InterPro" id="IPR006517">
    <property type="entry name" value="Phage_terminase_lsu-like_C"/>
</dbReference>
<sequence length="561" mass="63733">MGRFIEFDGQKIDVDRQLFEIEKAECEEDLVEFIKRAFHVLEPGAPYIHGWHIDFIAAHLMAITDRVELEDGSLYNRLLINVPPGTMKSLITNVFWPAWEWGPRNQPHLRYLCAAHKVENLSARDSRRMRDLILSEWYQERWGDRVKLARDQNEKLNFVNSAGGFRIATSITSLTGLRADRVLIDDPHSVDSAASQAMRETEVTTFLEAIPTRLTNPIESAIVVIMQRLHESDVSGTILDKRLGYDHVMLPMRYDPVRAAPTLLGIEDPRQEAGELLFPARFPIEVVDRDERSMGPYATAGQHQQEPAPRGGEVIKAAWWEPWMEEGYPPFDYVVASLDTAYTTKQENDFSAFTVWGVFSSDYSTMRAENFVNARGKFKTSADEAARFDEGVRIRDLLDYNPESVPRVMLMGAWQEKLELSALVEKVAKSCRKMKVDKLLVEGKASGLSVAQEIRRLHGGEDWAVQIINPGSLDKLARVYSIQHLFSEGMIFAPDRIWADMVIRQCEIFPKGKNDDLVDTVSQALRHLRETGLLVRAPERMAEIDAGRRHVGKAPAALYPI</sequence>
<dbReference type="Gene3D" id="3.30.420.240">
    <property type="match status" value="1"/>
</dbReference>
<dbReference type="EMBL" id="LR796242">
    <property type="protein sequence ID" value="CAB4130656.1"/>
    <property type="molecule type" value="Genomic_DNA"/>
</dbReference>